<evidence type="ECO:0000259" key="1">
    <source>
        <dbReference type="PROSITE" id="PS50943"/>
    </source>
</evidence>
<dbReference type="AlphaFoldDB" id="A0AB36K025"/>
<dbReference type="Pfam" id="PF00717">
    <property type="entry name" value="Peptidase_S24"/>
    <property type="match status" value="1"/>
</dbReference>
<dbReference type="EMBL" id="MUEO01000060">
    <property type="protein sequence ID" value="OOE41385.1"/>
    <property type="molecule type" value="Genomic_DNA"/>
</dbReference>
<dbReference type="Proteomes" id="UP000188726">
    <property type="component" value="Unassembled WGS sequence"/>
</dbReference>
<dbReference type="Pfam" id="PF01381">
    <property type="entry name" value="HTH_3"/>
    <property type="match status" value="1"/>
</dbReference>
<comment type="caution">
    <text evidence="2">The sequence shown here is derived from an EMBL/GenBank/DDBJ whole genome shotgun (WGS) entry which is preliminary data.</text>
</comment>
<protein>
    <submittedName>
        <fullName evidence="2">Phage repressor protein</fullName>
    </submittedName>
</protein>
<dbReference type="SMART" id="SM00530">
    <property type="entry name" value="HTH_XRE"/>
    <property type="match status" value="1"/>
</dbReference>
<reference evidence="2 3" key="1">
    <citation type="journal article" date="2017" name="Genome Announc.">
        <title>Draft Genome Sequences of Salinivibrio proteolyticus, Salinivibrio sharmensis, Salinivibrio siamensis, Salinivibrio costicola subsp. alcaliphilus, Salinivibrio costicola subsp. vallismortis, and 29 New Isolates Belonging to the Genus Salinivibrio.</title>
        <authorList>
            <person name="Lopez-Hermoso C."/>
            <person name="de la Haba R.R."/>
            <person name="Sanchez-Porro C."/>
            <person name="Bayliss S.C."/>
            <person name="Feil E.J."/>
            <person name="Ventosa A."/>
        </authorList>
    </citation>
    <scope>NUCLEOTIDE SEQUENCE [LARGE SCALE GENOMIC DNA]</scope>
    <source>
        <strain evidence="2 3">IC202</strain>
    </source>
</reference>
<accession>A0AB36K025</accession>
<dbReference type="CDD" id="cd06529">
    <property type="entry name" value="S24_LexA-like"/>
    <property type="match status" value="1"/>
</dbReference>
<dbReference type="InterPro" id="IPR015927">
    <property type="entry name" value="Peptidase_S24_S26A/B/C"/>
</dbReference>
<dbReference type="PROSITE" id="PS50943">
    <property type="entry name" value="HTH_CROC1"/>
    <property type="match status" value="1"/>
</dbReference>
<dbReference type="InterPro" id="IPR050077">
    <property type="entry name" value="LexA_repressor"/>
</dbReference>
<dbReference type="InterPro" id="IPR039418">
    <property type="entry name" value="LexA-like"/>
</dbReference>
<dbReference type="RefSeq" id="WP_046075563.1">
    <property type="nucleotide sequence ID" value="NZ_MUEO01000060.1"/>
</dbReference>
<dbReference type="PANTHER" id="PTHR33516">
    <property type="entry name" value="LEXA REPRESSOR"/>
    <property type="match status" value="1"/>
</dbReference>
<dbReference type="GO" id="GO:0003677">
    <property type="term" value="F:DNA binding"/>
    <property type="evidence" value="ECO:0007669"/>
    <property type="project" value="InterPro"/>
</dbReference>
<dbReference type="Gene3D" id="1.10.260.40">
    <property type="entry name" value="lambda repressor-like DNA-binding domains"/>
    <property type="match status" value="1"/>
</dbReference>
<name>A0AB36K025_9GAMM</name>
<proteinExistence type="predicted"/>
<organism evidence="2 3">
    <name type="scientific">Salinivibrio kushneri</name>
    <dbReference type="NCBI Taxonomy" id="1908198"/>
    <lineage>
        <taxon>Bacteria</taxon>
        <taxon>Pseudomonadati</taxon>
        <taxon>Pseudomonadota</taxon>
        <taxon>Gammaproteobacteria</taxon>
        <taxon>Vibrionales</taxon>
        <taxon>Vibrionaceae</taxon>
        <taxon>Salinivibrio</taxon>
    </lineage>
</organism>
<evidence type="ECO:0000313" key="3">
    <source>
        <dbReference type="Proteomes" id="UP000188726"/>
    </source>
</evidence>
<dbReference type="SUPFAM" id="SSF51306">
    <property type="entry name" value="LexA/Signal peptidase"/>
    <property type="match status" value="1"/>
</dbReference>
<dbReference type="InterPro" id="IPR036286">
    <property type="entry name" value="LexA/Signal_pep-like_sf"/>
</dbReference>
<evidence type="ECO:0000313" key="2">
    <source>
        <dbReference type="EMBL" id="OOE41385.1"/>
    </source>
</evidence>
<gene>
    <name evidence="2" type="ORF">BZG09_15695</name>
</gene>
<dbReference type="InterPro" id="IPR010982">
    <property type="entry name" value="Lambda_DNA-bd_dom_sf"/>
</dbReference>
<dbReference type="Gene3D" id="2.10.109.10">
    <property type="entry name" value="Umud Fragment, subunit A"/>
    <property type="match status" value="1"/>
</dbReference>
<sequence>MLDFGGRLKKRRDELGLTQDDVAAGVTKLVPEITFNRVTVSNIENGTQKSVKDRILLALVKVLKCSPDWLVYGEGSQEQSPAQGNIAKGPIVEQKCPLISWVQAGAFTTIQEFSEQDYTYYPCPARCGPRTYILEVRGDSMSPRFEEGDLIYVDPDIVEPNHGKFVIAQLEESPEATFKQLQILDGRKLLKALNPDYPPELRYIQINGNCRLVGTVVAHVRPV</sequence>
<dbReference type="PANTHER" id="PTHR33516:SF2">
    <property type="entry name" value="LEXA REPRESSOR-RELATED"/>
    <property type="match status" value="1"/>
</dbReference>
<dbReference type="SUPFAM" id="SSF47413">
    <property type="entry name" value="lambda repressor-like DNA-binding domains"/>
    <property type="match status" value="1"/>
</dbReference>
<dbReference type="CDD" id="cd00093">
    <property type="entry name" value="HTH_XRE"/>
    <property type="match status" value="1"/>
</dbReference>
<feature type="domain" description="HTH cro/C1-type" evidence="1">
    <location>
        <begin position="8"/>
        <end position="70"/>
    </location>
</feature>
<dbReference type="InterPro" id="IPR001387">
    <property type="entry name" value="Cro/C1-type_HTH"/>
</dbReference>